<keyword evidence="4" id="KW-1185">Reference proteome</keyword>
<name>A0A443I494_BYSSP</name>
<dbReference type="PANTHER" id="PTHR31996">
    <property type="entry name" value="COILED-COIL DOMAIN-CONTAINING PROTEIN 115"/>
    <property type="match status" value="1"/>
</dbReference>
<dbReference type="STRING" id="264951.A0A443I494"/>
<dbReference type="InterPro" id="IPR040357">
    <property type="entry name" value="Vma22/CCDC115"/>
</dbReference>
<dbReference type="GO" id="GO:0070072">
    <property type="term" value="P:vacuolar proton-transporting V-type ATPase complex assembly"/>
    <property type="evidence" value="ECO:0007669"/>
    <property type="project" value="InterPro"/>
</dbReference>
<evidence type="ECO:0000256" key="1">
    <source>
        <dbReference type="ARBA" id="ARBA00093634"/>
    </source>
</evidence>
<dbReference type="GeneID" id="39596870"/>
<dbReference type="EMBL" id="RCNU01000001">
    <property type="protein sequence ID" value="RWQ98908.1"/>
    <property type="molecule type" value="Genomic_DNA"/>
</dbReference>
<proteinExistence type="predicted"/>
<feature type="region of interest" description="Disordered" evidence="2">
    <location>
        <begin position="1"/>
        <end position="28"/>
    </location>
</feature>
<evidence type="ECO:0000313" key="3">
    <source>
        <dbReference type="EMBL" id="RWQ98908.1"/>
    </source>
</evidence>
<feature type="region of interest" description="Disordered" evidence="2">
    <location>
        <begin position="89"/>
        <end position="202"/>
    </location>
</feature>
<comment type="caution">
    <text evidence="3">The sequence shown here is derived from an EMBL/GenBank/DDBJ whole genome shotgun (WGS) entry which is preliminary data.</text>
</comment>
<dbReference type="AlphaFoldDB" id="A0A443I494"/>
<organism evidence="3 4">
    <name type="scientific">Byssochlamys spectabilis</name>
    <name type="common">Paecilomyces variotii</name>
    <dbReference type="NCBI Taxonomy" id="264951"/>
    <lineage>
        <taxon>Eukaryota</taxon>
        <taxon>Fungi</taxon>
        <taxon>Dikarya</taxon>
        <taxon>Ascomycota</taxon>
        <taxon>Pezizomycotina</taxon>
        <taxon>Eurotiomycetes</taxon>
        <taxon>Eurotiomycetidae</taxon>
        <taxon>Eurotiales</taxon>
        <taxon>Thermoascaceae</taxon>
        <taxon>Paecilomyces</taxon>
    </lineage>
</organism>
<dbReference type="PANTHER" id="PTHR31996:SF2">
    <property type="entry name" value="COILED-COIL DOMAIN-CONTAINING PROTEIN 115"/>
    <property type="match status" value="1"/>
</dbReference>
<reference evidence="3 4" key="1">
    <citation type="journal article" date="2018" name="Front. Microbiol.">
        <title>Genomic and genetic insights into a cosmopolitan fungus, Paecilomyces variotii (Eurotiales).</title>
        <authorList>
            <person name="Urquhart A.S."/>
            <person name="Mondo S.J."/>
            <person name="Makela M.R."/>
            <person name="Hane J.K."/>
            <person name="Wiebenga A."/>
            <person name="He G."/>
            <person name="Mihaltcheva S."/>
            <person name="Pangilinan J."/>
            <person name="Lipzen A."/>
            <person name="Barry K."/>
            <person name="de Vries R.P."/>
            <person name="Grigoriev I.V."/>
            <person name="Idnurm A."/>
        </authorList>
    </citation>
    <scope>NUCLEOTIDE SEQUENCE [LARGE SCALE GENOMIC DNA]</scope>
    <source>
        <strain evidence="3 4">CBS 101075</strain>
    </source>
</reference>
<evidence type="ECO:0000256" key="2">
    <source>
        <dbReference type="SAM" id="MobiDB-lite"/>
    </source>
</evidence>
<dbReference type="GO" id="GO:0051082">
    <property type="term" value="F:unfolded protein binding"/>
    <property type="evidence" value="ECO:0007669"/>
    <property type="project" value="TreeGrafter"/>
</dbReference>
<accession>A0A443I494</accession>
<dbReference type="Proteomes" id="UP000283841">
    <property type="component" value="Unassembled WGS sequence"/>
</dbReference>
<gene>
    <name evidence="3" type="ORF">C8Q69DRAFT_3771</name>
</gene>
<dbReference type="VEuPathDB" id="FungiDB:C8Q69DRAFT_3771"/>
<feature type="compositionally biased region" description="Polar residues" evidence="2">
    <location>
        <begin position="144"/>
        <end position="158"/>
    </location>
</feature>
<dbReference type="Pfam" id="PF21730">
    <property type="entry name" value="Vma22_CCDC115"/>
    <property type="match status" value="2"/>
</dbReference>
<evidence type="ECO:0000313" key="4">
    <source>
        <dbReference type="Proteomes" id="UP000283841"/>
    </source>
</evidence>
<dbReference type="GO" id="GO:1990871">
    <property type="term" value="C:Vma12-Vma22 assembly complex"/>
    <property type="evidence" value="ECO:0007669"/>
    <property type="project" value="TreeGrafter"/>
</dbReference>
<protein>
    <recommendedName>
        <fullName evidence="1">Vacuolar ATPase assembly protein VMA22</fullName>
    </recommendedName>
</protein>
<dbReference type="RefSeq" id="XP_028488553.1">
    <property type="nucleotide sequence ID" value="XM_028627593.1"/>
</dbReference>
<sequence length="255" mass="28161">MAQVSESGAFAQLSEAREKPLGKPESSSKLLESLDSLLEQYLQLLHRHQTLHAQLGKQLSSGFFSLAQANYSSPGRRYGQDYYDERMKATRRISVEPPANREDKSSEPEETEDTGSSSQSYTFKIKTTLAEYETEEEKPKSETAVSGENAESSESALNPRSGETAEDRTETPSTPGESEEGAPSKNSSISTAPKRALPSPDPLRWYGVLVPPSLRSAQRSFVTATESMSELASIMTEIRNVEERVSKLRYRLGLS</sequence>